<evidence type="ECO:0000313" key="7">
    <source>
        <dbReference type="Proteomes" id="UP000016646"/>
    </source>
</evidence>
<comment type="caution">
    <text evidence="4">The sequence shown here is derived from an EMBL/GenBank/DDBJ whole genome shotgun (WGS) entry which is preliminary data.</text>
</comment>
<dbReference type="SMART" id="SM00360">
    <property type="entry name" value="RRM"/>
    <property type="match status" value="1"/>
</dbReference>
<dbReference type="STRING" id="1125725.HMPREF1325_2009"/>
<dbReference type="InterPro" id="IPR048289">
    <property type="entry name" value="RRM2_NsCP33-like"/>
</dbReference>
<dbReference type="GO" id="GO:0003723">
    <property type="term" value="F:RNA binding"/>
    <property type="evidence" value="ECO:0007669"/>
    <property type="project" value="UniProtKB-KW"/>
</dbReference>
<keyword evidence="1" id="KW-0694">RNA-binding</keyword>
<dbReference type="Gene3D" id="3.30.70.330">
    <property type="match status" value="1"/>
</dbReference>
<feature type="region of interest" description="Disordered" evidence="2">
    <location>
        <begin position="85"/>
        <end position="106"/>
    </location>
</feature>
<dbReference type="PATRIC" id="fig|1125725.3.peg.1257"/>
<dbReference type="InterPro" id="IPR035979">
    <property type="entry name" value="RBD_domain_sf"/>
</dbReference>
<evidence type="ECO:0000313" key="4">
    <source>
        <dbReference type="EMBL" id="ERF60687.1"/>
    </source>
</evidence>
<dbReference type="InterPro" id="IPR052462">
    <property type="entry name" value="SLIRP/GR-RBP-like"/>
</dbReference>
<dbReference type="InterPro" id="IPR000504">
    <property type="entry name" value="RRM_dom"/>
</dbReference>
<dbReference type="Pfam" id="PF00076">
    <property type="entry name" value="RRM_1"/>
    <property type="match status" value="1"/>
</dbReference>
<gene>
    <name evidence="5" type="ORF">HMPREF0860_2319</name>
    <name evidence="4" type="ORF">HMPREF1325_2009</name>
</gene>
<dbReference type="EMBL" id="AVQI01000077">
    <property type="protein sequence ID" value="ERJ99256.1"/>
    <property type="molecule type" value="Genomic_DNA"/>
</dbReference>
<organism evidence="4 6">
    <name type="scientific">Treponema socranskii subsp. socranskii VPI DR56BR1116 = ATCC 35536</name>
    <dbReference type="NCBI Taxonomy" id="1125725"/>
    <lineage>
        <taxon>Bacteria</taxon>
        <taxon>Pseudomonadati</taxon>
        <taxon>Spirochaetota</taxon>
        <taxon>Spirochaetia</taxon>
        <taxon>Spirochaetales</taxon>
        <taxon>Treponemataceae</taxon>
        <taxon>Treponema</taxon>
    </lineage>
</organism>
<evidence type="ECO:0000313" key="6">
    <source>
        <dbReference type="Proteomes" id="UP000016412"/>
    </source>
</evidence>
<accession>U1F9D9</accession>
<evidence type="ECO:0000256" key="1">
    <source>
        <dbReference type="ARBA" id="ARBA00022884"/>
    </source>
</evidence>
<feature type="domain" description="RRM" evidence="3">
    <location>
        <begin position="13"/>
        <end position="91"/>
    </location>
</feature>
<keyword evidence="7" id="KW-1185">Reference proteome</keyword>
<dbReference type="CDD" id="cd21608">
    <property type="entry name" value="RRM2_NsCP33_like"/>
    <property type="match status" value="1"/>
</dbReference>
<dbReference type="eggNOG" id="COG0724">
    <property type="taxonomic scope" value="Bacteria"/>
</dbReference>
<dbReference type="EMBL" id="AUZJ01000034">
    <property type="protein sequence ID" value="ERF60687.1"/>
    <property type="molecule type" value="Genomic_DNA"/>
</dbReference>
<evidence type="ECO:0000313" key="5">
    <source>
        <dbReference type="EMBL" id="ERJ99256.1"/>
    </source>
</evidence>
<name>U1F9D9_TRESO</name>
<dbReference type="InterPro" id="IPR012677">
    <property type="entry name" value="Nucleotide-bd_a/b_plait_sf"/>
</dbReference>
<protein>
    <recommendedName>
        <fullName evidence="3">RRM domain-containing protein</fullName>
    </recommendedName>
</protein>
<proteinExistence type="predicted"/>
<evidence type="ECO:0000259" key="3">
    <source>
        <dbReference type="PROSITE" id="PS50102"/>
    </source>
</evidence>
<dbReference type="Proteomes" id="UP000016646">
    <property type="component" value="Unassembled WGS sequence"/>
</dbReference>
<evidence type="ECO:0000256" key="2">
    <source>
        <dbReference type="SAM" id="MobiDB-lite"/>
    </source>
</evidence>
<dbReference type="Proteomes" id="UP000016412">
    <property type="component" value="Unassembled WGS sequence"/>
</dbReference>
<dbReference type="PANTHER" id="PTHR48027">
    <property type="entry name" value="HETEROGENEOUS NUCLEAR RIBONUCLEOPROTEIN 87F-RELATED"/>
    <property type="match status" value="1"/>
</dbReference>
<dbReference type="SUPFAM" id="SSF54928">
    <property type="entry name" value="RNA-binding domain, RBD"/>
    <property type="match status" value="1"/>
</dbReference>
<sequence>MPYSAKGTSYMSKKIYVGNLNYATTEDTLKNSFAAFGEVTSAVIIKDRFTDQSKGFGFIEMADEGAADKAIADMNGKEIDGRRVRVNVAEERPPRRPRFDNGAERQ</sequence>
<reference evidence="6 7" key="1">
    <citation type="submission" date="2013-08" db="EMBL/GenBank/DDBJ databases">
        <authorList>
            <person name="Durkin A.S."/>
            <person name="Haft D.R."/>
            <person name="McCorrison J."/>
            <person name="Torralba M."/>
            <person name="Gillis M."/>
            <person name="Haft D.H."/>
            <person name="Methe B."/>
            <person name="Sutton G."/>
            <person name="Nelson K.E."/>
        </authorList>
    </citation>
    <scope>NUCLEOTIDE SEQUENCE [LARGE SCALE GENOMIC DNA]</scope>
    <source>
        <strain evidence="5 7">ATCC 35536</strain>
        <strain evidence="4 6">VPI DR56BR1116</strain>
    </source>
</reference>
<dbReference type="AlphaFoldDB" id="U1F9D9"/>
<dbReference type="PROSITE" id="PS50102">
    <property type="entry name" value="RRM"/>
    <property type="match status" value="1"/>
</dbReference>